<comment type="similarity">
    <text evidence="2 7">Belongs to the antibiotic N-acetyltransferase family.</text>
</comment>
<organism evidence="8">
    <name type="scientific">Proteus mirabilis</name>
    <dbReference type="NCBI Taxonomy" id="584"/>
    <lineage>
        <taxon>Bacteria</taxon>
        <taxon>Pseudomonadati</taxon>
        <taxon>Pseudomonadota</taxon>
        <taxon>Gammaproteobacteria</taxon>
        <taxon>Enterobacterales</taxon>
        <taxon>Morganellaceae</taxon>
        <taxon>Proteus</taxon>
    </lineage>
</organism>
<dbReference type="EC" id="2.3.1.-" evidence="7"/>
<evidence type="ECO:0000256" key="4">
    <source>
        <dbReference type="ARBA" id="ARBA00022679"/>
    </source>
</evidence>
<dbReference type="EMBL" id="MK941846">
    <property type="protein sequence ID" value="QGM50172.1"/>
    <property type="molecule type" value="Genomic_DNA"/>
</dbReference>
<keyword evidence="5 7" id="KW-0012">Acyltransferase</keyword>
<comment type="function">
    <text evidence="1">Resistance to antibiotics containing the 2-deoxy-streptamine ring including gentamicin, kanamycin, tobramycin, neomycin and apramycin.</text>
</comment>
<dbReference type="Pfam" id="PF02522">
    <property type="entry name" value="Antibiotic_NAT"/>
    <property type="match status" value="1"/>
</dbReference>
<gene>
    <name evidence="8" type="primary">yokD</name>
</gene>
<dbReference type="GO" id="GO:0046353">
    <property type="term" value="F:aminoglycoside 3-N-acetyltransferase activity"/>
    <property type="evidence" value="ECO:0007669"/>
    <property type="project" value="UniProtKB-EC"/>
</dbReference>
<reference evidence="8" key="1">
    <citation type="journal article" date="2019" name="J. Antimicrob. Chemother.">
        <title>Identification of AbaR4 Acinetobacter baumannii resistance island in clinical isolates of blaOXA-23-positive Proteus mirabilis.</title>
        <authorList>
            <person name="Octavia S."/>
            <person name="Xu W."/>
            <person name="Ng O.T."/>
            <person name="Marimuthu K."/>
            <person name="Venkatachalam I."/>
            <person name="Cheng B."/>
            <person name="Lin R.T.P."/>
            <person name="Teo J.W.P."/>
        </authorList>
    </citation>
    <scope>NUCLEOTIDE SEQUENCE</scope>
    <source>
        <strain evidence="8">PM1157</strain>
        <plasmid evidence="8">pOXA-23</plasmid>
    </source>
</reference>
<name>A0A649Z531_PROMI</name>
<keyword evidence="4 7" id="KW-0808">Transferase</keyword>
<dbReference type="InterPro" id="IPR003679">
    <property type="entry name" value="Amioglycoside_AcTrfase"/>
</dbReference>
<dbReference type="PANTHER" id="PTHR11104:SF0">
    <property type="entry name" value="SPBETA PROPHAGE-DERIVED AMINOGLYCOSIDE N(3')-ACETYLTRANSFERASE-LIKE PROTEIN YOKD"/>
    <property type="match status" value="1"/>
</dbReference>
<geneLocation type="plasmid" evidence="8">
    <name>pOXA-23</name>
</geneLocation>
<comment type="catalytic activity">
    <reaction evidence="6 7">
        <text>a 2-deoxystreptamine antibiotic + acetyl-CoA = an N(3)-acetyl-2-deoxystreptamine antibiotic + CoA + H(+)</text>
        <dbReference type="Rhea" id="RHEA:12665"/>
        <dbReference type="ChEBI" id="CHEBI:15378"/>
        <dbReference type="ChEBI" id="CHEBI:57287"/>
        <dbReference type="ChEBI" id="CHEBI:57288"/>
        <dbReference type="ChEBI" id="CHEBI:57921"/>
        <dbReference type="ChEBI" id="CHEBI:77452"/>
        <dbReference type="EC" id="2.3.1.81"/>
    </reaction>
</comment>
<accession>A0A649Z531</accession>
<dbReference type="AlphaFoldDB" id="A0A649Z531"/>
<dbReference type="SUPFAM" id="SSF110710">
    <property type="entry name" value="TTHA0583/YokD-like"/>
    <property type="match status" value="1"/>
</dbReference>
<keyword evidence="7" id="KW-0046">Antibiotic resistance</keyword>
<evidence type="ECO:0000313" key="8">
    <source>
        <dbReference type="EMBL" id="QGM50172.1"/>
    </source>
</evidence>
<evidence type="ECO:0000256" key="2">
    <source>
        <dbReference type="ARBA" id="ARBA00006383"/>
    </source>
</evidence>
<dbReference type="InterPro" id="IPR028345">
    <property type="entry name" value="Antibiotic_NAT-like"/>
</dbReference>
<evidence type="ECO:0000256" key="7">
    <source>
        <dbReference type="RuleBase" id="RU365031"/>
    </source>
</evidence>
<protein>
    <recommendedName>
        <fullName evidence="3 7">Aminoglycoside N(3)-acetyltransferase</fullName>
        <ecNumber evidence="7">2.3.1.-</ecNumber>
    </recommendedName>
</protein>
<sequence>MSFRSTERQTPYSVLQFRGDIAMHTRKAITEAIRKLGVQTGDLLMVHASLKAIGPVEGGAETVVAALRSAVGPTGTVMGYASWDRSPYEETLNGARLDDKARRTWPPFDPATAGTYRGFGLLNQFLVQAPGARRSAHPDASMVAVGPLAETLTEPHELGHALGEGSPVERFVRLGGKALLLGAPLNSVTALHYAEAVADIPNKRWVTYEMPMLGRNGEVAWKTASEYDSNGILDCFAIEGKPDAVETIANAYVKLGRHREGVVGFAQCYLFDAQDIVTFGVTYLEKHFGATPIVPAHEAAQRSCEPSG</sequence>
<proteinExistence type="inferred from homology"/>
<evidence type="ECO:0000256" key="3">
    <source>
        <dbReference type="ARBA" id="ARBA00012882"/>
    </source>
</evidence>
<dbReference type="NCBIfam" id="NF033080">
    <property type="entry name" value="AAC_3_II"/>
    <property type="match status" value="1"/>
</dbReference>
<evidence type="ECO:0000256" key="6">
    <source>
        <dbReference type="ARBA" id="ARBA00052868"/>
    </source>
</evidence>
<dbReference type="NCBIfam" id="NF033082">
    <property type="entry name" value="AAC_3"/>
    <property type="match status" value="1"/>
</dbReference>
<evidence type="ECO:0000256" key="5">
    <source>
        <dbReference type="ARBA" id="ARBA00023315"/>
    </source>
</evidence>
<dbReference type="GO" id="GO:0046677">
    <property type="term" value="P:response to antibiotic"/>
    <property type="evidence" value="ECO:0007669"/>
    <property type="project" value="UniProtKB-KW"/>
</dbReference>
<keyword evidence="8" id="KW-0614">Plasmid</keyword>
<dbReference type="PANTHER" id="PTHR11104">
    <property type="entry name" value="AMINOGLYCOSIDE N3-ACETYLTRANSFERASE"/>
    <property type="match status" value="1"/>
</dbReference>
<evidence type="ECO:0000256" key="1">
    <source>
        <dbReference type="ARBA" id="ARBA00003521"/>
    </source>
</evidence>